<feature type="coiled-coil region" evidence="1">
    <location>
        <begin position="56"/>
        <end position="90"/>
    </location>
</feature>
<dbReference type="HOGENOM" id="CLU_871644_0_0_1"/>
<name>A0A0D2A4H9_EXOME</name>
<dbReference type="RefSeq" id="XP_016225452.1">
    <property type="nucleotide sequence ID" value="XM_016369664.1"/>
</dbReference>
<evidence type="ECO:0000313" key="2">
    <source>
        <dbReference type="EMBL" id="KIV93878.1"/>
    </source>
</evidence>
<evidence type="ECO:0000256" key="1">
    <source>
        <dbReference type="SAM" id="Coils"/>
    </source>
</evidence>
<dbReference type="AlphaFoldDB" id="A0A0D2A4H9"/>
<evidence type="ECO:0000313" key="3">
    <source>
        <dbReference type="Proteomes" id="UP000054302"/>
    </source>
</evidence>
<dbReference type="GeneID" id="27322902"/>
<dbReference type="EMBL" id="KN847522">
    <property type="protein sequence ID" value="KIV93878.1"/>
    <property type="molecule type" value="Genomic_DNA"/>
</dbReference>
<keyword evidence="1" id="KW-0175">Coiled coil</keyword>
<reference evidence="2 3" key="1">
    <citation type="submission" date="2015-01" db="EMBL/GenBank/DDBJ databases">
        <title>The Genome Sequence of Exophiala mesophila CBS40295.</title>
        <authorList>
            <consortium name="The Broad Institute Genomics Platform"/>
            <person name="Cuomo C."/>
            <person name="de Hoog S."/>
            <person name="Gorbushina A."/>
            <person name="Stielow B."/>
            <person name="Teixiera M."/>
            <person name="Abouelleil A."/>
            <person name="Chapman S.B."/>
            <person name="Priest M."/>
            <person name="Young S.K."/>
            <person name="Wortman J."/>
            <person name="Nusbaum C."/>
            <person name="Birren B."/>
        </authorList>
    </citation>
    <scope>NUCLEOTIDE SEQUENCE [LARGE SCALE GENOMIC DNA]</scope>
    <source>
        <strain evidence="2 3">CBS 40295</strain>
    </source>
</reference>
<accession>A0A0D2A4H9</accession>
<organism evidence="2 3">
    <name type="scientific">Exophiala mesophila</name>
    <name type="common">Black yeast-like fungus</name>
    <dbReference type="NCBI Taxonomy" id="212818"/>
    <lineage>
        <taxon>Eukaryota</taxon>
        <taxon>Fungi</taxon>
        <taxon>Dikarya</taxon>
        <taxon>Ascomycota</taxon>
        <taxon>Pezizomycotina</taxon>
        <taxon>Eurotiomycetes</taxon>
        <taxon>Chaetothyriomycetidae</taxon>
        <taxon>Chaetothyriales</taxon>
        <taxon>Herpotrichiellaceae</taxon>
        <taxon>Exophiala</taxon>
    </lineage>
</organism>
<protein>
    <submittedName>
        <fullName evidence="2">Uncharacterized protein</fullName>
    </submittedName>
</protein>
<keyword evidence="3" id="KW-1185">Reference proteome</keyword>
<dbReference type="Proteomes" id="UP000054302">
    <property type="component" value="Unassembled WGS sequence"/>
</dbReference>
<sequence>MSQSLYGSLLDHTVCMSGCSRLQQEQLYLRQALVDEERQAERFNVLVWKFERQLSVEASNDRMKTLRRQLRNLNVRKAQSEKIISSLLEKMNLVMEQLEGLHSPTWGKAYSEYTLNTPSSGMTTATTIPHWSVNPSPLLVGTPHFWKLPTTATALPSSIVPSFVSPDRLQCIDEQLPATSIIQAISSIKNSDLLWQDYPFPHYVANHPRMDTDMVSPTDTLSPCTLGPLTPISTEMFSMDSIPGTQVFDLVNGMRAIGFDQEREHLPSDDFFPSQEPQLQPIKSQYTVTRQLNLLSGQSAAIRLERAARAIDMNSRRSI</sequence>
<dbReference type="VEuPathDB" id="FungiDB:PV10_05057"/>
<proteinExistence type="predicted"/>
<gene>
    <name evidence="2" type="ORF">PV10_05057</name>
</gene>